<dbReference type="Proteomes" id="UP000198584">
    <property type="component" value="Unassembled WGS sequence"/>
</dbReference>
<dbReference type="RefSeq" id="WP_093046207.1">
    <property type="nucleotide sequence ID" value="NZ_FNQR01000017.1"/>
</dbReference>
<dbReference type="PANTHER" id="PTHR12544:SF29">
    <property type="entry name" value="GLUTAMINASE"/>
    <property type="match status" value="1"/>
</dbReference>
<dbReference type="InterPro" id="IPR015868">
    <property type="entry name" value="Glutaminase"/>
</dbReference>
<dbReference type="EMBL" id="FNQR01000017">
    <property type="protein sequence ID" value="SEB11598.1"/>
    <property type="molecule type" value="Genomic_DNA"/>
</dbReference>
<evidence type="ECO:0000256" key="6">
    <source>
        <dbReference type="HAMAP-Rule" id="MF_00313"/>
    </source>
</evidence>
<dbReference type="GO" id="GO:0006543">
    <property type="term" value="P:L-glutamine catabolic process"/>
    <property type="evidence" value="ECO:0007669"/>
    <property type="project" value="TreeGrafter"/>
</dbReference>
<feature type="binding site" evidence="6">
    <location>
        <position position="163"/>
    </location>
    <ligand>
        <name>substrate</name>
    </ligand>
</feature>
<accession>A0A1H4GRY5</accession>
<feature type="binding site" evidence="6">
    <location>
        <position position="118"/>
    </location>
    <ligand>
        <name>substrate</name>
    </ligand>
</feature>
<evidence type="ECO:0000256" key="3">
    <source>
        <dbReference type="ARBA" id="ARBA00012918"/>
    </source>
</evidence>
<feature type="binding site" evidence="6">
    <location>
        <position position="194"/>
    </location>
    <ligand>
        <name>substrate</name>
    </ligand>
</feature>
<dbReference type="PANTHER" id="PTHR12544">
    <property type="entry name" value="GLUTAMINASE"/>
    <property type="match status" value="1"/>
</dbReference>
<sequence length="310" mass="33751">MAKNLTKETLEDWLENVRPLAHDGKVADYIPALAKQDPEELAVAVYDLDGECISAGNLECCFTLQSISKVLSLALALMDNGEDFVFDRVGMEPTGDPFHSIYRLEQHAPSKPLNPMINAGALAVTNMIHGANPDEKVGRLLSFIHEMTDDQSIRYNEEVADSEFKTAYLNRSLSYYMKQHGVIEGSVEDTLDAYTKQCAIEVNIQHLARIGAIFANDGRDLDSGRQILPRHLARICKTFMVTCGMYDASGSFAIRVGIPAKSGVSGAVVGAVNGYGGIAVYGAALDEKGNSVVGLKLLELLANRYDLSIF</sequence>
<keyword evidence="4 6" id="KW-0378">Hydrolase</keyword>
<reference evidence="7 8" key="1">
    <citation type="submission" date="2016-10" db="EMBL/GenBank/DDBJ databases">
        <authorList>
            <person name="de Groot N.N."/>
        </authorList>
    </citation>
    <scope>NUCLEOTIDE SEQUENCE [LARGE SCALE GENOMIC DNA]</scope>
    <source>
        <strain evidence="7 8">CCM7597</strain>
    </source>
</reference>
<evidence type="ECO:0000313" key="8">
    <source>
        <dbReference type="Proteomes" id="UP000198584"/>
    </source>
</evidence>
<evidence type="ECO:0000256" key="1">
    <source>
        <dbReference type="ARBA" id="ARBA00011076"/>
    </source>
</evidence>
<feature type="binding site" evidence="6">
    <location>
        <position position="170"/>
    </location>
    <ligand>
        <name>substrate</name>
    </ligand>
</feature>
<dbReference type="EC" id="3.5.1.2" evidence="3 6"/>
<feature type="binding site" evidence="6">
    <location>
        <position position="264"/>
    </location>
    <ligand>
        <name>substrate</name>
    </ligand>
</feature>
<feature type="binding site" evidence="6">
    <location>
        <position position="66"/>
    </location>
    <ligand>
        <name>substrate</name>
    </ligand>
</feature>
<dbReference type="Gene3D" id="1.10.1500.10">
    <property type="match status" value="1"/>
</dbReference>
<dbReference type="FunFam" id="3.40.710.10:FF:000005">
    <property type="entry name" value="Glutaminase"/>
    <property type="match status" value="1"/>
</dbReference>
<proteinExistence type="inferred from homology"/>
<dbReference type="STRING" id="571932.SAMN05421743_11784"/>
<comment type="subunit">
    <text evidence="2 6">Homotetramer.</text>
</comment>
<dbReference type="AlphaFoldDB" id="A0A1H4GRY5"/>
<protein>
    <recommendedName>
        <fullName evidence="3 6">Glutaminase</fullName>
        <ecNumber evidence="3 6">3.5.1.2</ecNumber>
    </recommendedName>
</protein>
<dbReference type="Pfam" id="PF04960">
    <property type="entry name" value="Glutaminase"/>
    <property type="match status" value="1"/>
</dbReference>
<dbReference type="NCBIfam" id="TIGR03814">
    <property type="entry name" value="Gln_ase"/>
    <property type="match status" value="1"/>
</dbReference>
<evidence type="ECO:0000256" key="4">
    <source>
        <dbReference type="ARBA" id="ARBA00022801"/>
    </source>
</evidence>
<evidence type="ECO:0000313" key="7">
    <source>
        <dbReference type="EMBL" id="SEB11598.1"/>
    </source>
</evidence>
<comment type="catalytic activity">
    <reaction evidence="5 6">
        <text>L-glutamine + H2O = L-glutamate + NH4(+)</text>
        <dbReference type="Rhea" id="RHEA:15889"/>
        <dbReference type="ChEBI" id="CHEBI:15377"/>
        <dbReference type="ChEBI" id="CHEBI:28938"/>
        <dbReference type="ChEBI" id="CHEBI:29985"/>
        <dbReference type="ChEBI" id="CHEBI:58359"/>
        <dbReference type="EC" id="3.5.1.2"/>
    </reaction>
</comment>
<keyword evidence="8" id="KW-1185">Reference proteome</keyword>
<gene>
    <name evidence="6" type="primary">glsA</name>
    <name evidence="7" type="ORF">SAMN05421743_11784</name>
</gene>
<feature type="binding site" evidence="6">
    <location>
        <position position="246"/>
    </location>
    <ligand>
        <name>substrate</name>
    </ligand>
</feature>
<evidence type="ECO:0000256" key="2">
    <source>
        <dbReference type="ARBA" id="ARBA00011881"/>
    </source>
</evidence>
<dbReference type="InterPro" id="IPR012338">
    <property type="entry name" value="Beta-lactam/transpept-like"/>
</dbReference>
<name>A0A1H4GRY5_9BACI</name>
<dbReference type="GO" id="GO:0006537">
    <property type="term" value="P:glutamate biosynthetic process"/>
    <property type="evidence" value="ECO:0007669"/>
    <property type="project" value="TreeGrafter"/>
</dbReference>
<dbReference type="GO" id="GO:0004359">
    <property type="term" value="F:glutaminase activity"/>
    <property type="evidence" value="ECO:0007669"/>
    <property type="project" value="UniProtKB-UniRule"/>
</dbReference>
<dbReference type="SUPFAM" id="SSF56601">
    <property type="entry name" value="beta-lactamase/transpeptidase-like"/>
    <property type="match status" value="1"/>
</dbReference>
<dbReference type="OrthoDB" id="9788822at2"/>
<keyword evidence="6" id="KW-0007">Acetylation</keyword>
<comment type="similarity">
    <text evidence="1 6">Belongs to the glutaminase family.</text>
</comment>
<dbReference type="HAMAP" id="MF_00313">
    <property type="entry name" value="Glutaminase"/>
    <property type="match status" value="1"/>
</dbReference>
<evidence type="ECO:0000256" key="5">
    <source>
        <dbReference type="ARBA" id="ARBA00049534"/>
    </source>
</evidence>
<organism evidence="7 8">
    <name type="scientific">Thalassobacillus cyri</name>
    <dbReference type="NCBI Taxonomy" id="571932"/>
    <lineage>
        <taxon>Bacteria</taxon>
        <taxon>Bacillati</taxon>
        <taxon>Bacillota</taxon>
        <taxon>Bacilli</taxon>
        <taxon>Bacillales</taxon>
        <taxon>Bacillaceae</taxon>
        <taxon>Thalassobacillus</taxon>
    </lineage>
</organism>
<dbReference type="Gene3D" id="3.40.710.10">
    <property type="entry name" value="DD-peptidase/beta-lactamase superfamily"/>
    <property type="match status" value="1"/>
</dbReference>